<dbReference type="InterPro" id="IPR058627">
    <property type="entry name" value="MdtA-like_C"/>
</dbReference>
<dbReference type="Pfam" id="PF25967">
    <property type="entry name" value="RND-MFP_C"/>
    <property type="match status" value="1"/>
</dbReference>
<feature type="domain" description="CusB-like beta-barrel" evidence="2">
    <location>
        <begin position="231"/>
        <end position="300"/>
    </location>
</feature>
<dbReference type="PANTHER" id="PTHR30469:SF37">
    <property type="entry name" value="RAGD PROTEIN"/>
    <property type="match status" value="1"/>
</dbReference>
<dbReference type="Pfam" id="PF25954">
    <property type="entry name" value="Beta-barrel_RND_2"/>
    <property type="match status" value="1"/>
</dbReference>
<accession>A0A8I1JEH7</accession>
<dbReference type="Pfam" id="PF25973">
    <property type="entry name" value="BSH_CzcB"/>
    <property type="match status" value="1"/>
</dbReference>
<evidence type="ECO:0000259" key="2">
    <source>
        <dbReference type="Pfam" id="PF25954"/>
    </source>
</evidence>
<dbReference type="Proteomes" id="UP000645865">
    <property type="component" value="Unassembled WGS sequence"/>
</dbReference>
<name>A0A8I1JEH7_9PSED</name>
<feature type="domain" description="CzcB-like barrel-sandwich hybrid" evidence="4">
    <location>
        <begin position="78"/>
        <end position="223"/>
    </location>
</feature>
<comment type="caution">
    <text evidence="5">The sequence shown here is derived from an EMBL/GenBank/DDBJ whole genome shotgun (WGS) entry which is preliminary data.</text>
</comment>
<dbReference type="Gene3D" id="2.40.50.100">
    <property type="match status" value="1"/>
</dbReference>
<reference evidence="5" key="1">
    <citation type="submission" date="2020-12" db="EMBL/GenBank/DDBJ databases">
        <title>Comparative genomic insights into the epidemiology and virulence of plant pathogenic Pseudomonads from Turkey.</title>
        <authorList>
            <person name="Dillon M."/>
            <person name="Ruiz-Bedoya T."/>
            <person name="Bendalovic-Torma C."/>
            <person name="Guttman K.M."/>
            <person name="Kwak H."/>
            <person name="Middleton M.A."/>
            <person name="Wang P.W."/>
            <person name="Horuz S."/>
            <person name="Aysan Y."/>
            <person name="Guttman D.S."/>
        </authorList>
    </citation>
    <scope>NUCLEOTIDE SEQUENCE</scope>
    <source>
        <strain evidence="5">S5_IA_3a</strain>
    </source>
</reference>
<dbReference type="GO" id="GO:0015562">
    <property type="term" value="F:efflux transmembrane transporter activity"/>
    <property type="evidence" value="ECO:0007669"/>
    <property type="project" value="TreeGrafter"/>
</dbReference>
<organism evidence="5 6">
    <name type="scientific">Pseudomonas rhodesiae</name>
    <dbReference type="NCBI Taxonomy" id="76760"/>
    <lineage>
        <taxon>Bacteria</taxon>
        <taxon>Pseudomonadati</taxon>
        <taxon>Pseudomonadota</taxon>
        <taxon>Gammaproteobacteria</taxon>
        <taxon>Pseudomonadales</taxon>
        <taxon>Pseudomonadaceae</taxon>
        <taxon>Pseudomonas</taxon>
    </lineage>
</organism>
<evidence type="ECO:0000313" key="5">
    <source>
        <dbReference type="EMBL" id="MBI6625144.1"/>
    </source>
</evidence>
<proteinExistence type="inferred from homology"/>
<evidence type="ECO:0000259" key="4">
    <source>
        <dbReference type="Pfam" id="PF25973"/>
    </source>
</evidence>
<dbReference type="Gene3D" id="1.10.287.470">
    <property type="entry name" value="Helix hairpin bin"/>
    <property type="match status" value="1"/>
</dbReference>
<dbReference type="InterPro" id="IPR058792">
    <property type="entry name" value="Beta-barrel_RND_2"/>
</dbReference>
<comment type="similarity">
    <text evidence="1">Belongs to the membrane fusion protein (MFP) (TC 8.A.1) family.</text>
</comment>
<evidence type="ECO:0000259" key="3">
    <source>
        <dbReference type="Pfam" id="PF25967"/>
    </source>
</evidence>
<evidence type="ECO:0000256" key="1">
    <source>
        <dbReference type="ARBA" id="ARBA00009477"/>
    </source>
</evidence>
<dbReference type="AlphaFoldDB" id="A0A8I1JEH7"/>
<dbReference type="SUPFAM" id="SSF111369">
    <property type="entry name" value="HlyD-like secretion proteins"/>
    <property type="match status" value="1"/>
</dbReference>
<dbReference type="Gene3D" id="2.40.30.170">
    <property type="match status" value="1"/>
</dbReference>
<dbReference type="Gene3D" id="2.40.420.20">
    <property type="match status" value="1"/>
</dbReference>
<dbReference type="EMBL" id="JAEILH010000024">
    <property type="protein sequence ID" value="MBI6625144.1"/>
    <property type="molecule type" value="Genomic_DNA"/>
</dbReference>
<dbReference type="RefSeq" id="WP_169903428.1">
    <property type="nucleotide sequence ID" value="NZ_CP087170.1"/>
</dbReference>
<dbReference type="InterPro" id="IPR006143">
    <property type="entry name" value="RND_pump_MFP"/>
</dbReference>
<evidence type="ECO:0000313" key="6">
    <source>
        <dbReference type="Proteomes" id="UP000645865"/>
    </source>
</evidence>
<dbReference type="NCBIfam" id="TIGR01730">
    <property type="entry name" value="RND_mfp"/>
    <property type="match status" value="1"/>
</dbReference>
<sequence>MSSDQKPSRKRLMLLGVGGLTLAALLVANGLHARTLHAQSVSAWTQAAAIPHVSVFQPQHNAAGDTLRLPAHLEAWSTAPIHARVSGYLKDWKVDIGSQVKAGQVLAEIDSPDLDQQLVQAHARLVQEQANAHLAATTATRWQNLLASHSVSRQEADEKTSNAAAAKANAQAAAADVARLSALQSYKTLRAPFAGTITARNTDIGQLIKADTDSDPELFNIADTHQLRLYVPVPQNYAAVIHPGLEAELSVPEHPGMHFKARLIGDSTAIDRRSGTLLAQFFADNPNGELLPGDYAEATLPIPADTHGVSIPASALIFRAQGTQVAMLDGHNHVHLQSIHIGLDLGDRLVIDQGLNAADRVVDNPPDALREGDPVQLAAAAGGAHAPKA</sequence>
<dbReference type="InterPro" id="IPR058647">
    <property type="entry name" value="BSH_CzcB-like"/>
</dbReference>
<dbReference type="GO" id="GO:1990281">
    <property type="term" value="C:efflux pump complex"/>
    <property type="evidence" value="ECO:0007669"/>
    <property type="project" value="TreeGrafter"/>
</dbReference>
<gene>
    <name evidence="5" type="ORF">YA0853_15965</name>
</gene>
<dbReference type="PANTHER" id="PTHR30469">
    <property type="entry name" value="MULTIDRUG RESISTANCE PROTEIN MDTA"/>
    <property type="match status" value="1"/>
</dbReference>
<protein>
    <submittedName>
        <fullName evidence="5">Efflux RND transporter periplasmic adaptor subunit</fullName>
    </submittedName>
</protein>
<feature type="domain" description="Multidrug resistance protein MdtA-like C-terminal permuted SH3" evidence="3">
    <location>
        <begin position="309"/>
        <end position="362"/>
    </location>
</feature>